<accession>A0A2S0RAH6</accession>
<dbReference type="GO" id="GO:0000270">
    <property type="term" value="P:peptidoglycan metabolic process"/>
    <property type="evidence" value="ECO:0007669"/>
    <property type="project" value="TreeGrafter"/>
</dbReference>
<dbReference type="Pfam" id="PF02698">
    <property type="entry name" value="DUF218"/>
    <property type="match status" value="1"/>
</dbReference>
<feature type="transmembrane region" description="Helical" evidence="1">
    <location>
        <begin position="32"/>
        <end position="54"/>
    </location>
</feature>
<dbReference type="OrthoDB" id="9782395at2"/>
<keyword evidence="1" id="KW-0472">Membrane</keyword>
<keyword evidence="1" id="KW-0812">Transmembrane</keyword>
<keyword evidence="4" id="KW-1185">Reference proteome</keyword>
<dbReference type="InterPro" id="IPR051599">
    <property type="entry name" value="Cell_Envelope_Assoc"/>
</dbReference>
<reference evidence="3 4" key="1">
    <citation type="submission" date="2018-04" db="EMBL/GenBank/DDBJ databases">
        <title>Genome sequencing of Flavobacterium sp. HYN0048.</title>
        <authorList>
            <person name="Yi H."/>
            <person name="Baek C."/>
        </authorList>
    </citation>
    <scope>NUCLEOTIDE SEQUENCE [LARGE SCALE GENOMIC DNA]</scope>
    <source>
        <strain evidence="3 4">HYN0048</strain>
    </source>
</reference>
<evidence type="ECO:0000259" key="2">
    <source>
        <dbReference type="Pfam" id="PF02698"/>
    </source>
</evidence>
<protein>
    <recommendedName>
        <fullName evidence="2">DUF218 domain-containing protein</fullName>
    </recommendedName>
</protein>
<proteinExistence type="predicted"/>
<dbReference type="KEGG" id="fmg:HYN48_00200"/>
<keyword evidence="1" id="KW-1133">Transmembrane helix</keyword>
<feature type="transmembrane region" description="Helical" evidence="1">
    <location>
        <begin position="7"/>
        <end position="26"/>
    </location>
</feature>
<dbReference type="PANTHER" id="PTHR30336:SF4">
    <property type="entry name" value="ENVELOPE BIOGENESIS FACTOR ELYC"/>
    <property type="match status" value="1"/>
</dbReference>
<feature type="domain" description="DUF218" evidence="2">
    <location>
        <begin position="76"/>
        <end position="237"/>
    </location>
</feature>
<gene>
    <name evidence="3" type="ORF">HYN48_00200</name>
</gene>
<dbReference type="AlphaFoldDB" id="A0A2S0RAH6"/>
<dbReference type="InterPro" id="IPR003848">
    <property type="entry name" value="DUF218"/>
</dbReference>
<dbReference type="Proteomes" id="UP000244193">
    <property type="component" value="Chromosome"/>
</dbReference>
<dbReference type="EMBL" id="CP028811">
    <property type="protein sequence ID" value="AWA28626.1"/>
    <property type="molecule type" value="Genomic_DNA"/>
</dbReference>
<sequence>MGSILNPLLIFWLLIIAAGIFYRFHFHRTYKTLIVVALTELYLFTSTPLPIVLVRQLEIQYKSNYATANKDLNLPILVLGGGHVNDATLPSFGQLNESALARLVQGVMLYRQNPGRKLVCSGYSHSGRTPNATVMASTAVGLGVNPKDTLQLVKPSSTWEEADAFKMRFGSKTRFFLVTSAIHMPRAMETFRKAGLHPLAVPTSFMVKKDPDKTIYTWRPSWSKMQLSERALHEYFGMWYYRLFKA</sequence>
<evidence type="ECO:0000256" key="1">
    <source>
        <dbReference type="SAM" id="Phobius"/>
    </source>
</evidence>
<dbReference type="GO" id="GO:0005886">
    <property type="term" value="C:plasma membrane"/>
    <property type="evidence" value="ECO:0007669"/>
    <property type="project" value="TreeGrafter"/>
</dbReference>
<evidence type="ECO:0000313" key="3">
    <source>
        <dbReference type="EMBL" id="AWA28626.1"/>
    </source>
</evidence>
<dbReference type="PANTHER" id="PTHR30336">
    <property type="entry name" value="INNER MEMBRANE PROTEIN, PROBABLE PERMEASE"/>
    <property type="match status" value="1"/>
</dbReference>
<dbReference type="CDD" id="cd06259">
    <property type="entry name" value="YdcF-like"/>
    <property type="match status" value="1"/>
</dbReference>
<evidence type="ECO:0000313" key="4">
    <source>
        <dbReference type="Proteomes" id="UP000244193"/>
    </source>
</evidence>
<dbReference type="GO" id="GO:0043164">
    <property type="term" value="P:Gram-negative-bacterium-type cell wall biogenesis"/>
    <property type="evidence" value="ECO:0007669"/>
    <property type="project" value="TreeGrafter"/>
</dbReference>
<organism evidence="3 4">
    <name type="scientific">Flavobacterium magnum</name>
    <dbReference type="NCBI Taxonomy" id="2162713"/>
    <lineage>
        <taxon>Bacteria</taxon>
        <taxon>Pseudomonadati</taxon>
        <taxon>Bacteroidota</taxon>
        <taxon>Flavobacteriia</taxon>
        <taxon>Flavobacteriales</taxon>
        <taxon>Flavobacteriaceae</taxon>
        <taxon>Flavobacterium</taxon>
    </lineage>
</organism>
<name>A0A2S0RAH6_9FLAO</name>